<keyword evidence="5 7" id="KW-0378">Hydrolase</keyword>
<dbReference type="EMBL" id="PNFZ01000005">
    <property type="protein sequence ID" value="PMB97753.1"/>
    <property type="molecule type" value="Genomic_DNA"/>
</dbReference>
<dbReference type="GO" id="GO:0004526">
    <property type="term" value="F:ribonuclease P activity"/>
    <property type="evidence" value="ECO:0007669"/>
    <property type="project" value="UniProtKB-UniRule"/>
</dbReference>
<dbReference type="GeneID" id="86842849"/>
<dbReference type="NCBIfam" id="TIGR00188">
    <property type="entry name" value="rnpA"/>
    <property type="match status" value="1"/>
</dbReference>
<evidence type="ECO:0000256" key="5">
    <source>
        <dbReference type="ARBA" id="ARBA00022801"/>
    </source>
</evidence>
<name>A0A2N6PGH1_9MICO</name>
<comment type="caution">
    <text evidence="10">The sequence shown here is derived from an EMBL/GenBank/DDBJ whole genome shotgun (WGS) entry which is preliminary data.</text>
</comment>
<dbReference type="InterPro" id="IPR014721">
    <property type="entry name" value="Ribsml_uS5_D2-typ_fold_subgr"/>
</dbReference>
<dbReference type="PANTHER" id="PTHR33992">
    <property type="entry name" value="RIBONUCLEASE P PROTEIN COMPONENT"/>
    <property type="match status" value="1"/>
</dbReference>
<dbReference type="EMBL" id="JABEMC010000002">
    <property type="protein sequence ID" value="NNG78771.1"/>
    <property type="molecule type" value="Genomic_DNA"/>
</dbReference>
<comment type="subunit">
    <text evidence="7">Consists of a catalytic RNA component (M1 or rnpB) and a protein subunit.</text>
</comment>
<dbReference type="InterPro" id="IPR020539">
    <property type="entry name" value="RNase_P_CS"/>
</dbReference>
<dbReference type="AlphaFoldDB" id="A0A2N6PGH1"/>
<proteinExistence type="inferred from homology"/>
<comment type="catalytic activity">
    <reaction evidence="7">
        <text>Endonucleolytic cleavage of RNA, removing 5'-extranucleotides from tRNA precursor.</text>
        <dbReference type="EC" id="3.1.26.5"/>
    </reaction>
</comment>
<dbReference type="Proteomes" id="UP000549517">
    <property type="component" value="Unassembled WGS sequence"/>
</dbReference>
<evidence type="ECO:0000313" key="10">
    <source>
        <dbReference type="EMBL" id="PMB97753.1"/>
    </source>
</evidence>
<dbReference type="PANTHER" id="PTHR33992:SF1">
    <property type="entry name" value="RIBONUCLEASE P PROTEIN COMPONENT"/>
    <property type="match status" value="1"/>
</dbReference>
<dbReference type="EC" id="3.1.26.5" evidence="7 8"/>
<keyword evidence="2 7" id="KW-0819">tRNA processing</keyword>
<dbReference type="GO" id="GO:0030677">
    <property type="term" value="C:ribonuclease P complex"/>
    <property type="evidence" value="ECO:0007669"/>
    <property type="project" value="TreeGrafter"/>
</dbReference>
<keyword evidence="4 7" id="KW-0255">Endonuclease</keyword>
<comment type="similarity">
    <text evidence="7">Belongs to the RnpA family.</text>
</comment>
<dbReference type="Pfam" id="PF00825">
    <property type="entry name" value="Ribonuclease_P"/>
    <property type="match status" value="1"/>
</dbReference>
<dbReference type="Proteomes" id="UP000235703">
    <property type="component" value="Unassembled WGS sequence"/>
</dbReference>
<dbReference type="InterPro" id="IPR000100">
    <property type="entry name" value="RNase_P"/>
</dbReference>
<dbReference type="InterPro" id="IPR020568">
    <property type="entry name" value="Ribosomal_Su5_D2-typ_SF"/>
</dbReference>
<dbReference type="SUPFAM" id="SSF54211">
    <property type="entry name" value="Ribosomal protein S5 domain 2-like"/>
    <property type="match status" value="1"/>
</dbReference>
<organism evidence="10 11">
    <name type="scientific">Brevibacterium luteolum</name>
    <dbReference type="NCBI Taxonomy" id="199591"/>
    <lineage>
        <taxon>Bacteria</taxon>
        <taxon>Bacillati</taxon>
        <taxon>Actinomycetota</taxon>
        <taxon>Actinomycetes</taxon>
        <taxon>Micrococcales</taxon>
        <taxon>Brevibacteriaceae</taxon>
        <taxon>Brevibacterium</taxon>
    </lineage>
</organism>
<evidence type="ECO:0000256" key="4">
    <source>
        <dbReference type="ARBA" id="ARBA00022759"/>
    </source>
</evidence>
<evidence type="ECO:0000256" key="8">
    <source>
        <dbReference type="NCBIfam" id="TIGR00188"/>
    </source>
</evidence>
<keyword evidence="6 7" id="KW-0694">RNA-binding</keyword>
<evidence type="ECO:0000313" key="9">
    <source>
        <dbReference type="EMBL" id="NNG78771.1"/>
    </source>
</evidence>
<dbReference type="GO" id="GO:0000049">
    <property type="term" value="F:tRNA binding"/>
    <property type="evidence" value="ECO:0007669"/>
    <property type="project" value="UniProtKB-UniRule"/>
</dbReference>
<dbReference type="Gene3D" id="3.30.230.10">
    <property type="match status" value="1"/>
</dbReference>
<evidence type="ECO:0000256" key="6">
    <source>
        <dbReference type="ARBA" id="ARBA00022884"/>
    </source>
</evidence>
<dbReference type="OrthoDB" id="196964at2"/>
<reference evidence="9 12" key="2">
    <citation type="submission" date="2020-05" db="EMBL/GenBank/DDBJ databases">
        <title>MicrobeNet Type strains.</title>
        <authorList>
            <person name="Nicholson A.C."/>
        </authorList>
    </citation>
    <scope>NUCLEOTIDE SEQUENCE [LARGE SCALE GENOMIC DNA]</scope>
    <source>
        <strain evidence="9 12">CCUG 46604</strain>
    </source>
</reference>
<dbReference type="HAMAP" id="MF_00227">
    <property type="entry name" value="RNase_P"/>
    <property type="match status" value="1"/>
</dbReference>
<protein>
    <recommendedName>
        <fullName evidence="7 8">Ribonuclease P protein component</fullName>
        <shortName evidence="7">RNase P protein</shortName>
        <shortName evidence="7">RNaseP protein</shortName>
        <ecNumber evidence="7 8">3.1.26.5</ecNumber>
    </recommendedName>
    <alternativeName>
        <fullName evidence="7">Protein C5</fullName>
    </alternativeName>
</protein>
<dbReference type="RefSeq" id="WP_102162509.1">
    <property type="nucleotide sequence ID" value="NZ_BAAAKH010000007.1"/>
</dbReference>
<sequence length="126" mass="14042">MLPAVNRMRLPDEFRSVFRAGTKAGSRQLVVHCLRTSDDAHAPRVGFVVSKAVGNAVVRNRVKRRLRELMRPRLHHLGNGTLLVIRALPAAADADFAALERALTKGMDRLGLTSEEKRRSRHEALS</sequence>
<reference evidence="10 11" key="1">
    <citation type="submission" date="2017-09" db="EMBL/GenBank/DDBJ databases">
        <title>Bacterial strain isolated from the female urinary microbiota.</title>
        <authorList>
            <person name="Thomas-White K."/>
            <person name="Kumar N."/>
            <person name="Forster S."/>
            <person name="Putonti C."/>
            <person name="Lawley T."/>
            <person name="Wolfe A.J."/>
        </authorList>
    </citation>
    <scope>NUCLEOTIDE SEQUENCE [LARGE SCALE GENOMIC DNA]</scope>
    <source>
        <strain evidence="10 11">UMB0680</strain>
    </source>
</reference>
<keyword evidence="3 7" id="KW-0540">Nuclease</keyword>
<evidence type="ECO:0000256" key="2">
    <source>
        <dbReference type="ARBA" id="ARBA00022694"/>
    </source>
</evidence>
<accession>A0A2N6PGH1</accession>
<dbReference type="PROSITE" id="PS00648">
    <property type="entry name" value="RIBONUCLEASE_P"/>
    <property type="match status" value="1"/>
</dbReference>
<gene>
    <name evidence="7 10" type="primary">rnpA</name>
    <name evidence="10" type="ORF">CJ198_10180</name>
    <name evidence="9" type="ORF">HLA91_05170</name>
</gene>
<evidence type="ECO:0000256" key="3">
    <source>
        <dbReference type="ARBA" id="ARBA00022722"/>
    </source>
</evidence>
<dbReference type="GO" id="GO:0001682">
    <property type="term" value="P:tRNA 5'-leader removal"/>
    <property type="evidence" value="ECO:0007669"/>
    <property type="project" value="UniProtKB-UniRule"/>
</dbReference>
<dbReference type="GO" id="GO:0042781">
    <property type="term" value="F:3'-tRNA processing endoribonuclease activity"/>
    <property type="evidence" value="ECO:0007669"/>
    <property type="project" value="TreeGrafter"/>
</dbReference>
<evidence type="ECO:0000313" key="11">
    <source>
        <dbReference type="Proteomes" id="UP000235703"/>
    </source>
</evidence>
<evidence type="ECO:0000256" key="7">
    <source>
        <dbReference type="HAMAP-Rule" id="MF_00227"/>
    </source>
</evidence>
<keyword evidence="11" id="KW-1185">Reference proteome</keyword>
<evidence type="ECO:0000313" key="12">
    <source>
        <dbReference type="Proteomes" id="UP000549517"/>
    </source>
</evidence>
<comment type="function">
    <text evidence="1 7">RNaseP catalyzes the removal of the 5'-leader sequence from pre-tRNA to produce the mature 5'-terminus. It can also cleave other RNA substrates such as 4.5S RNA. The protein component plays an auxiliary but essential role in vivo by binding to the 5'-leader sequence and broadening the substrate specificity of the ribozyme.</text>
</comment>
<evidence type="ECO:0000256" key="1">
    <source>
        <dbReference type="ARBA" id="ARBA00002663"/>
    </source>
</evidence>